<comment type="caution">
    <text evidence="2">The sequence shown here is derived from an EMBL/GenBank/DDBJ whole genome shotgun (WGS) entry which is preliminary data.</text>
</comment>
<keyword evidence="1" id="KW-0812">Transmembrane</keyword>
<dbReference type="Proteomes" id="UP000027821">
    <property type="component" value="Unassembled WGS sequence"/>
</dbReference>
<gene>
    <name evidence="2" type="ORF">EL17_05670</name>
</gene>
<keyword evidence="1" id="KW-1133">Transmembrane helix</keyword>
<evidence type="ECO:0000256" key="1">
    <source>
        <dbReference type="SAM" id="Phobius"/>
    </source>
</evidence>
<dbReference type="EMBL" id="JMIH01000014">
    <property type="protein sequence ID" value="KEO75157.1"/>
    <property type="molecule type" value="Genomic_DNA"/>
</dbReference>
<keyword evidence="1" id="KW-0472">Membrane</keyword>
<proteinExistence type="predicted"/>
<dbReference type="AlphaFoldDB" id="A0A074LMQ2"/>
<dbReference type="RefSeq" id="WP_035071771.1">
    <property type="nucleotide sequence ID" value="NZ_JMIH01000014.1"/>
</dbReference>
<evidence type="ECO:0000313" key="3">
    <source>
        <dbReference type="Proteomes" id="UP000027821"/>
    </source>
</evidence>
<feature type="transmembrane region" description="Helical" evidence="1">
    <location>
        <begin position="39"/>
        <end position="64"/>
    </location>
</feature>
<sequence length="65" mass="7283">METLFSLFLFTVSYSLLILSTFPDEYFMSANKNAPLISRYAHTVPILISFLGGYSIAAIVVNIFI</sequence>
<protein>
    <submittedName>
        <fullName evidence="2">Uncharacterized protein</fullName>
    </submittedName>
</protein>
<name>A0A074LMQ2_9BACT</name>
<reference evidence="2 3" key="1">
    <citation type="submission" date="2014-04" db="EMBL/GenBank/DDBJ databases">
        <title>Characterization and application of a salt tolerant electro-active bacterium.</title>
        <authorList>
            <person name="Yang L."/>
            <person name="Wei S."/>
            <person name="Tay Q.X.M."/>
        </authorList>
    </citation>
    <scope>NUCLEOTIDE SEQUENCE [LARGE SCALE GENOMIC DNA]</scope>
    <source>
        <strain evidence="2 3">LY1</strain>
    </source>
</reference>
<accession>A0A074LMQ2</accession>
<keyword evidence="3" id="KW-1185">Reference proteome</keyword>
<organism evidence="2 3">
    <name type="scientific">Anditalea andensis</name>
    <dbReference type="NCBI Taxonomy" id="1048983"/>
    <lineage>
        <taxon>Bacteria</taxon>
        <taxon>Pseudomonadati</taxon>
        <taxon>Bacteroidota</taxon>
        <taxon>Cytophagia</taxon>
        <taxon>Cytophagales</taxon>
        <taxon>Cytophagaceae</taxon>
        <taxon>Anditalea</taxon>
    </lineage>
</organism>
<dbReference type="OrthoDB" id="840154at2"/>
<evidence type="ECO:0000313" key="2">
    <source>
        <dbReference type="EMBL" id="KEO75157.1"/>
    </source>
</evidence>